<evidence type="ECO:0000313" key="4">
    <source>
        <dbReference type="EMBL" id="HEF65877.1"/>
    </source>
</evidence>
<evidence type="ECO:0000256" key="2">
    <source>
        <dbReference type="ARBA" id="ARBA00023125"/>
    </source>
</evidence>
<name>A0A7C1FSS8_THERO</name>
<dbReference type="InterPro" id="IPR023187">
    <property type="entry name" value="Tscrpt_reg_MarR-type_CS"/>
</dbReference>
<dbReference type="CDD" id="cd00090">
    <property type="entry name" value="HTH_ARSR"/>
    <property type="match status" value="1"/>
</dbReference>
<reference evidence="4" key="1">
    <citation type="journal article" date="2020" name="mSystems">
        <title>Genome- and Community-Level Interaction Insights into Carbon Utilization and Element Cycling Functions of Hydrothermarchaeota in Hydrothermal Sediment.</title>
        <authorList>
            <person name="Zhou Z."/>
            <person name="Liu Y."/>
            <person name="Xu W."/>
            <person name="Pan J."/>
            <person name="Luo Z.H."/>
            <person name="Li M."/>
        </authorList>
    </citation>
    <scope>NUCLEOTIDE SEQUENCE [LARGE SCALE GENOMIC DNA]</scope>
    <source>
        <strain evidence="4">SpSt-222</strain>
    </source>
</reference>
<protein>
    <submittedName>
        <fullName evidence="4">MarR family transcriptional regulator</fullName>
    </submittedName>
</protein>
<dbReference type="InterPro" id="IPR036390">
    <property type="entry name" value="WH_DNA-bd_sf"/>
</dbReference>
<organism evidence="4">
    <name type="scientific">Thermomicrobium roseum</name>
    <dbReference type="NCBI Taxonomy" id="500"/>
    <lineage>
        <taxon>Bacteria</taxon>
        <taxon>Pseudomonadati</taxon>
        <taxon>Thermomicrobiota</taxon>
        <taxon>Thermomicrobia</taxon>
        <taxon>Thermomicrobiales</taxon>
        <taxon>Thermomicrobiaceae</taxon>
        <taxon>Thermomicrobium</taxon>
    </lineage>
</organism>
<dbReference type="PRINTS" id="PR00598">
    <property type="entry name" value="HTHMARR"/>
</dbReference>
<dbReference type="AlphaFoldDB" id="A0A7C1FSS8"/>
<dbReference type="InterPro" id="IPR000835">
    <property type="entry name" value="HTH_MarR-typ"/>
</dbReference>
<evidence type="ECO:0000256" key="3">
    <source>
        <dbReference type="ARBA" id="ARBA00023163"/>
    </source>
</evidence>
<dbReference type="Pfam" id="PF01047">
    <property type="entry name" value="MarR"/>
    <property type="match status" value="1"/>
</dbReference>
<keyword evidence="3" id="KW-0804">Transcription</keyword>
<sequence length="149" mass="17194">MDERLDLIETVIREMREVIAYLHRRSPPRLGELDLSMAQLKVLFALSCSGPLTVSEVAERLSITSPTASHLIDRLVHLGLVRRREDERDRRRTVVELTAAGEDFLRQLRQGNEQYWRELLNQLDFADLRALLHGVRALAEAARRARITN</sequence>
<dbReference type="SUPFAM" id="SSF46785">
    <property type="entry name" value="Winged helix' DNA-binding domain"/>
    <property type="match status" value="1"/>
</dbReference>
<dbReference type="InterPro" id="IPR011991">
    <property type="entry name" value="ArsR-like_HTH"/>
</dbReference>
<dbReference type="PANTHER" id="PTHR42756">
    <property type="entry name" value="TRANSCRIPTIONAL REGULATOR, MARR"/>
    <property type="match status" value="1"/>
</dbReference>
<keyword evidence="1" id="KW-0805">Transcription regulation</keyword>
<proteinExistence type="predicted"/>
<dbReference type="GO" id="GO:0003677">
    <property type="term" value="F:DNA binding"/>
    <property type="evidence" value="ECO:0007669"/>
    <property type="project" value="UniProtKB-KW"/>
</dbReference>
<dbReference type="GO" id="GO:0003700">
    <property type="term" value="F:DNA-binding transcription factor activity"/>
    <property type="evidence" value="ECO:0007669"/>
    <property type="project" value="InterPro"/>
</dbReference>
<keyword evidence="2" id="KW-0238">DNA-binding</keyword>
<evidence type="ECO:0000256" key="1">
    <source>
        <dbReference type="ARBA" id="ARBA00023015"/>
    </source>
</evidence>
<gene>
    <name evidence="4" type="ORF">ENP47_09810</name>
</gene>
<accession>A0A7C1FSS8</accession>
<dbReference type="PANTHER" id="PTHR42756:SF1">
    <property type="entry name" value="TRANSCRIPTIONAL REPRESSOR OF EMRAB OPERON"/>
    <property type="match status" value="1"/>
</dbReference>
<dbReference type="SMART" id="SM00347">
    <property type="entry name" value="HTH_MARR"/>
    <property type="match status" value="1"/>
</dbReference>
<comment type="caution">
    <text evidence="4">The sequence shown here is derived from an EMBL/GenBank/DDBJ whole genome shotgun (WGS) entry which is preliminary data.</text>
</comment>
<dbReference type="InterPro" id="IPR036388">
    <property type="entry name" value="WH-like_DNA-bd_sf"/>
</dbReference>
<dbReference type="Gene3D" id="1.10.10.10">
    <property type="entry name" value="Winged helix-like DNA-binding domain superfamily/Winged helix DNA-binding domain"/>
    <property type="match status" value="1"/>
</dbReference>
<dbReference type="EMBL" id="DSJL01000011">
    <property type="protein sequence ID" value="HEF65877.1"/>
    <property type="molecule type" value="Genomic_DNA"/>
</dbReference>
<dbReference type="PROSITE" id="PS01117">
    <property type="entry name" value="HTH_MARR_1"/>
    <property type="match status" value="1"/>
</dbReference>
<dbReference type="PROSITE" id="PS50995">
    <property type="entry name" value="HTH_MARR_2"/>
    <property type="match status" value="1"/>
</dbReference>